<organism evidence="1 2">
    <name type="scientific">Bauhinia variegata</name>
    <name type="common">Purple orchid tree</name>
    <name type="synonym">Phanera variegata</name>
    <dbReference type="NCBI Taxonomy" id="167791"/>
    <lineage>
        <taxon>Eukaryota</taxon>
        <taxon>Viridiplantae</taxon>
        <taxon>Streptophyta</taxon>
        <taxon>Embryophyta</taxon>
        <taxon>Tracheophyta</taxon>
        <taxon>Spermatophyta</taxon>
        <taxon>Magnoliopsida</taxon>
        <taxon>eudicotyledons</taxon>
        <taxon>Gunneridae</taxon>
        <taxon>Pentapetalae</taxon>
        <taxon>rosids</taxon>
        <taxon>fabids</taxon>
        <taxon>Fabales</taxon>
        <taxon>Fabaceae</taxon>
        <taxon>Cercidoideae</taxon>
        <taxon>Cercideae</taxon>
        <taxon>Bauhiniinae</taxon>
        <taxon>Bauhinia</taxon>
    </lineage>
</organism>
<gene>
    <name evidence="1" type="ORF">L6164_012180</name>
</gene>
<dbReference type="Proteomes" id="UP000828941">
    <property type="component" value="Chromosome 5"/>
</dbReference>
<protein>
    <submittedName>
        <fullName evidence="1">Uncharacterized protein</fullName>
    </submittedName>
</protein>
<keyword evidence="2" id="KW-1185">Reference proteome</keyword>
<proteinExistence type="predicted"/>
<reference evidence="1 2" key="1">
    <citation type="journal article" date="2022" name="DNA Res.">
        <title>Chromosomal-level genome assembly of the orchid tree Bauhinia variegata (Leguminosae; Cercidoideae) supports the allotetraploid origin hypothesis of Bauhinia.</title>
        <authorList>
            <person name="Zhong Y."/>
            <person name="Chen Y."/>
            <person name="Zheng D."/>
            <person name="Pang J."/>
            <person name="Liu Y."/>
            <person name="Luo S."/>
            <person name="Meng S."/>
            <person name="Qian L."/>
            <person name="Wei D."/>
            <person name="Dai S."/>
            <person name="Zhou R."/>
        </authorList>
    </citation>
    <scope>NUCLEOTIDE SEQUENCE [LARGE SCALE GENOMIC DNA]</scope>
    <source>
        <strain evidence="1">BV-YZ2020</strain>
    </source>
</reference>
<sequence length="397" mass="44511">MNKLTSSTIFYWIFNFSSNLHELYIDANLLEGPIPDDFGNIMNSLKELYLSSNNLKGQIPNSIGNICTLQKLERELSGIFHNFLMCTVKRLRDCDLSQNQITGMIPNLSSFSSLKLLSLYNNQLNGEVSETNMLPPELEDLFLDGNSLKGVLTESHFMKLSKLKSLDLSYNSLLVLRFRTTWIPPFQLYDLWLASCKLGPSFPSWLQTQYKLEFLDISNAGVSGSIPEWFWNASMLPNIFSINISHNSLVGEIPNLSLSFLYSPSIALDSNHFEGAIPKFLSKASALFLSKNKFSDVVHFLCENNTSEFLGILDISNNELTGQLPDCWSHLKSLEFLDLSNNKLSGNVPISMGSLVEMNVLVLRNNNLTGQLPSSLKNCTKLLLLDMGQNKICGPIP</sequence>
<evidence type="ECO:0000313" key="1">
    <source>
        <dbReference type="EMBL" id="KAI4345010.1"/>
    </source>
</evidence>
<evidence type="ECO:0000313" key="2">
    <source>
        <dbReference type="Proteomes" id="UP000828941"/>
    </source>
</evidence>
<accession>A0ACB9P8D5</accession>
<name>A0ACB9P8D5_BAUVA</name>
<dbReference type="EMBL" id="CM039430">
    <property type="protein sequence ID" value="KAI4345010.1"/>
    <property type="molecule type" value="Genomic_DNA"/>
</dbReference>
<comment type="caution">
    <text evidence="1">The sequence shown here is derived from an EMBL/GenBank/DDBJ whole genome shotgun (WGS) entry which is preliminary data.</text>
</comment>